<comment type="caution">
    <text evidence="4">The sequence shown here is derived from an EMBL/GenBank/DDBJ whole genome shotgun (WGS) entry which is preliminary data.</text>
</comment>
<dbReference type="Pfam" id="PF12867">
    <property type="entry name" value="DinB_2"/>
    <property type="match status" value="1"/>
</dbReference>
<evidence type="ECO:0000256" key="2">
    <source>
        <dbReference type="SAM" id="SignalP"/>
    </source>
</evidence>
<gene>
    <name evidence="4" type="ORF">ACFSR9_03975</name>
</gene>
<dbReference type="InterPro" id="IPR034660">
    <property type="entry name" value="DinB/YfiT-like"/>
</dbReference>
<organism evidence="4 5">
    <name type="scientific">Deinococcus taklimakanensis</name>
    <dbReference type="NCBI Taxonomy" id="536443"/>
    <lineage>
        <taxon>Bacteria</taxon>
        <taxon>Thermotogati</taxon>
        <taxon>Deinococcota</taxon>
        <taxon>Deinococci</taxon>
        <taxon>Deinococcales</taxon>
        <taxon>Deinococcaceae</taxon>
        <taxon>Deinococcus</taxon>
    </lineage>
</organism>
<accession>A0ABW5P288</accession>
<dbReference type="Proteomes" id="UP001597475">
    <property type="component" value="Unassembled WGS sequence"/>
</dbReference>
<reference evidence="5" key="1">
    <citation type="journal article" date="2019" name="Int. J. Syst. Evol. Microbiol.">
        <title>The Global Catalogue of Microorganisms (GCM) 10K type strain sequencing project: providing services to taxonomists for standard genome sequencing and annotation.</title>
        <authorList>
            <consortium name="The Broad Institute Genomics Platform"/>
            <consortium name="The Broad Institute Genome Sequencing Center for Infectious Disease"/>
            <person name="Wu L."/>
            <person name="Ma J."/>
        </authorList>
    </citation>
    <scope>NUCLEOTIDE SEQUENCE [LARGE SCALE GENOMIC DNA]</scope>
    <source>
        <strain evidence="5">KCTC 33842</strain>
    </source>
</reference>
<dbReference type="Gene3D" id="1.20.120.450">
    <property type="entry name" value="dinb family like domain"/>
    <property type="match status" value="1"/>
</dbReference>
<dbReference type="SUPFAM" id="SSF109854">
    <property type="entry name" value="DinB/YfiT-like putative metalloenzymes"/>
    <property type="match status" value="1"/>
</dbReference>
<keyword evidence="2" id="KW-0732">Signal</keyword>
<name>A0ABW5P288_9DEIO</name>
<evidence type="ECO:0000256" key="1">
    <source>
        <dbReference type="SAM" id="MobiDB-lite"/>
    </source>
</evidence>
<feature type="chain" id="PRO_5045183260" evidence="2">
    <location>
        <begin position="25"/>
        <end position="223"/>
    </location>
</feature>
<protein>
    <submittedName>
        <fullName evidence="4">DinB family protein</fullName>
    </submittedName>
</protein>
<evidence type="ECO:0000259" key="3">
    <source>
        <dbReference type="Pfam" id="PF12867"/>
    </source>
</evidence>
<feature type="domain" description="DinB-like" evidence="3">
    <location>
        <begin position="56"/>
        <end position="179"/>
    </location>
</feature>
<feature type="region of interest" description="Disordered" evidence="1">
    <location>
        <begin position="183"/>
        <end position="223"/>
    </location>
</feature>
<dbReference type="InterPro" id="IPR024775">
    <property type="entry name" value="DinB-like"/>
</dbReference>
<keyword evidence="5" id="KW-1185">Reference proteome</keyword>
<feature type="signal peptide" evidence="2">
    <location>
        <begin position="1"/>
        <end position="24"/>
    </location>
</feature>
<evidence type="ECO:0000313" key="5">
    <source>
        <dbReference type="Proteomes" id="UP001597475"/>
    </source>
</evidence>
<proteinExistence type="predicted"/>
<dbReference type="EMBL" id="JBHUMK010000013">
    <property type="protein sequence ID" value="MFD2608600.1"/>
    <property type="molecule type" value="Genomic_DNA"/>
</dbReference>
<evidence type="ECO:0000313" key="4">
    <source>
        <dbReference type="EMBL" id="MFD2608600.1"/>
    </source>
</evidence>
<dbReference type="RefSeq" id="WP_386843260.1">
    <property type="nucleotide sequence ID" value="NZ_JBHUMK010000013.1"/>
</dbReference>
<sequence length="223" mass="23673">MSRKKSPPAALLPAALTVATVGVAAGAAYLARTRKDDVKGFLAARVLEAPAARSSYRELQQALERAGVALAARADRAGDTPGNRETLAHIIGIERWGQERLRAALGERAAPEDTYRPYRPADGATLPELRVLLSETRARTVDLVRQLHLNPPEDTLTVTHNGLGPLTVKAWVRYLTGHADLESRRLRGQPTSTGGEGASAPRVLAAGTDSGSADSVGPDSPRH</sequence>